<dbReference type="Proteomes" id="UP000291920">
    <property type="component" value="Unassembled WGS sequence"/>
</dbReference>
<evidence type="ECO:0000313" key="2">
    <source>
        <dbReference type="Proteomes" id="UP000291920"/>
    </source>
</evidence>
<dbReference type="AlphaFoldDB" id="A0A4Q5AKR8"/>
<evidence type="ECO:0000313" key="1">
    <source>
        <dbReference type="EMBL" id="RYQ30954.1"/>
    </source>
</evidence>
<reference evidence="1 2" key="1">
    <citation type="submission" date="2018-12" db="EMBL/GenBank/DDBJ databases">
        <title>Unveiling genomic diversity among members of the Bifidobacterium pseudolongum species, a widely distributed gut commensal of the animal kingdom.</title>
        <authorList>
            <person name="Lugli G.A."/>
            <person name="Duranti S."/>
            <person name="Albert K."/>
            <person name="Mancabelli L."/>
            <person name="Napoli S."/>
            <person name="Viappiani A."/>
            <person name="Anzalone R."/>
            <person name="Longhi G."/>
            <person name="Milani C."/>
            <person name="Turroni F."/>
            <person name="Alessandri G."/>
            <person name="Sela D.A."/>
            <person name="Van Sinderen D."/>
            <person name="Ventura M."/>
        </authorList>
    </citation>
    <scope>NUCLEOTIDE SEQUENCE [LARGE SCALE GENOMIC DNA]</scope>
    <source>
        <strain evidence="1 2">2017B</strain>
    </source>
</reference>
<accession>A0A4Q5AKR8</accession>
<name>A0A4Q5AKR8_9BIFI</name>
<dbReference type="RefSeq" id="WP_129870692.1">
    <property type="nucleotide sequence ID" value="NZ_RYUO01000002.1"/>
</dbReference>
<gene>
    <name evidence="1" type="ORF">PG2017B_0764</name>
</gene>
<organism evidence="1 2">
    <name type="scientific">Bifidobacterium pseudolongum subsp. globosum</name>
    <dbReference type="NCBI Taxonomy" id="1690"/>
    <lineage>
        <taxon>Bacteria</taxon>
        <taxon>Bacillati</taxon>
        <taxon>Actinomycetota</taxon>
        <taxon>Actinomycetes</taxon>
        <taxon>Bifidobacteriales</taxon>
        <taxon>Bifidobacteriaceae</taxon>
        <taxon>Bifidobacterium</taxon>
    </lineage>
</organism>
<dbReference type="EMBL" id="RYUT01000002">
    <property type="protein sequence ID" value="RYQ30954.1"/>
    <property type="molecule type" value="Genomic_DNA"/>
</dbReference>
<comment type="caution">
    <text evidence="1">The sequence shown here is derived from an EMBL/GenBank/DDBJ whole genome shotgun (WGS) entry which is preliminary data.</text>
</comment>
<proteinExistence type="predicted"/>
<sequence length="77" mass="8463">MEEDLEQRLRTAIEAVIGTAPYALCFDGSPIEDILGDDPATTIQTVQPLRQATYTTRGLFEAGCDILTCELREGDDE</sequence>
<protein>
    <submittedName>
        <fullName evidence="1">Uncharacterized protein</fullName>
    </submittedName>
</protein>